<evidence type="ECO:0000313" key="1">
    <source>
        <dbReference type="EMBL" id="KAE9396871.1"/>
    </source>
</evidence>
<evidence type="ECO:0008006" key="3">
    <source>
        <dbReference type="Google" id="ProtNLM"/>
    </source>
</evidence>
<dbReference type="OrthoDB" id="2663142at2759"/>
<dbReference type="InterPro" id="IPR032675">
    <property type="entry name" value="LRR_dom_sf"/>
</dbReference>
<gene>
    <name evidence="1" type="ORF">BT96DRAFT_884323</name>
</gene>
<dbReference type="Proteomes" id="UP000799118">
    <property type="component" value="Unassembled WGS sequence"/>
</dbReference>
<reference evidence="1" key="1">
    <citation type="journal article" date="2019" name="Environ. Microbiol.">
        <title>Fungal ecological strategies reflected in gene transcription - a case study of two litter decomposers.</title>
        <authorList>
            <person name="Barbi F."/>
            <person name="Kohler A."/>
            <person name="Barry K."/>
            <person name="Baskaran P."/>
            <person name="Daum C."/>
            <person name="Fauchery L."/>
            <person name="Ihrmark K."/>
            <person name="Kuo A."/>
            <person name="LaButti K."/>
            <person name="Lipzen A."/>
            <person name="Morin E."/>
            <person name="Grigoriev I.V."/>
            <person name="Henrissat B."/>
            <person name="Lindahl B."/>
            <person name="Martin F."/>
        </authorList>
    </citation>
    <scope>NUCLEOTIDE SEQUENCE</scope>
    <source>
        <strain evidence="1">JB14</strain>
    </source>
</reference>
<name>A0A6A4HGU4_9AGAR</name>
<organism evidence="1 2">
    <name type="scientific">Gymnopus androsaceus JB14</name>
    <dbReference type="NCBI Taxonomy" id="1447944"/>
    <lineage>
        <taxon>Eukaryota</taxon>
        <taxon>Fungi</taxon>
        <taxon>Dikarya</taxon>
        <taxon>Basidiomycota</taxon>
        <taxon>Agaricomycotina</taxon>
        <taxon>Agaricomycetes</taxon>
        <taxon>Agaricomycetidae</taxon>
        <taxon>Agaricales</taxon>
        <taxon>Marasmiineae</taxon>
        <taxon>Omphalotaceae</taxon>
        <taxon>Gymnopus</taxon>
    </lineage>
</organism>
<dbReference type="EMBL" id="ML769506">
    <property type="protein sequence ID" value="KAE9396871.1"/>
    <property type="molecule type" value="Genomic_DNA"/>
</dbReference>
<proteinExistence type="predicted"/>
<protein>
    <recommendedName>
        <fullName evidence="3">F-box domain-containing protein</fullName>
    </recommendedName>
</protein>
<dbReference type="AlphaFoldDB" id="A0A6A4HGU4"/>
<keyword evidence="2" id="KW-1185">Reference proteome</keyword>
<sequence>MHQALLIDEIFELVLDSVQESSTFARVGRTCKDWKEPALNRIWCRLSSFTPLLELIPGLNGDFALEPPLHPDFRRLRHYAARVKQIAYRQNIQIHPTLLSMLLADSEVALIFRKLTDVQLSLMNCYSICPVISLTTGLKKVDLDLGFTTSAFKAVNEAAFDFISTVNRVASPSFTSLSLRGAASQNVMYSVNSLLRLDFLSIRVGGTLPAETVAAIATFPSLRTLEIHTSHLSPEDLCFATSPCFPSLEVLDIRGRTGFIEKLLQNMQSDRLSVLRLDVERLALSDDSWVDLFAVIKSKTHASLIELAVEHHMDTEDLPLDDDSNSNTAYTDNIFFRTNPNALLKFELLHSLSSHHFLRRVTFETTPPIVVRDQDLEQMAKWWPNLNHLDLGSLPTFDPRWSTKATPAGLSLLSRGFPVLETLVIPVDICGLTAEAATKISQNSKSSLKNITLTSLTPPDQSMAQLLHRLFPLLIEIHGTYGHEDQWSCVQSGFQLLQTSC</sequence>
<evidence type="ECO:0000313" key="2">
    <source>
        <dbReference type="Proteomes" id="UP000799118"/>
    </source>
</evidence>
<accession>A0A6A4HGU4</accession>
<dbReference type="SUPFAM" id="SSF52047">
    <property type="entry name" value="RNI-like"/>
    <property type="match status" value="1"/>
</dbReference>
<dbReference type="Gene3D" id="3.80.10.10">
    <property type="entry name" value="Ribonuclease Inhibitor"/>
    <property type="match status" value="2"/>
</dbReference>